<reference evidence="3" key="1">
    <citation type="journal article" date="2014" name="Nat. Genet.">
        <title>Genome of the human hookworm Necator americanus.</title>
        <authorList>
            <person name="Tang Y.T."/>
            <person name="Gao X."/>
            <person name="Rosa B.A."/>
            <person name="Abubucker S."/>
            <person name="Hallsworth-Pepin K."/>
            <person name="Martin J."/>
            <person name="Tyagi R."/>
            <person name="Heizer E."/>
            <person name="Zhang X."/>
            <person name="Bhonagiri-Palsikar V."/>
            <person name="Minx P."/>
            <person name="Warren W.C."/>
            <person name="Wang Q."/>
            <person name="Zhan B."/>
            <person name="Hotez P.J."/>
            <person name="Sternberg P.W."/>
            <person name="Dougall A."/>
            <person name="Gaze S.T."/>
            <person name="Mulvenna J."/>
            <person name="Sotillo J."/>
            <person name="Ranganathan S."/>
            <person name="Rabelo E.M."/>
            <person name="Wilson R.K."/>
            <person name="Felgner P.L."/>
            <person name="Bethony J."/>
            <person name="Hawdon J.M."/>
            <person name="Gasser R.B."/>
            <person name="Loukas A."/>
            <person name="Mitreva M."/>
        </authorList>
    </citation>
    <scope>NUCLEOTIDE SEQUENCE [LARGE SCALE GENOMIC DNA]</scope>
</reference>
<feature type="region of interest" description="Disordered" evidence="1">
    <location>
        <begin position="73"/>
        <end position="100"/>
    </location>
</feature>
<organism evidence="2 3">
    <name type="scientific">Necator americanus</name>
    <name type="common">Human hookworm</name>
    <dbReference type="NCBI Taxonomy" id="51031"/>
    <lineage>
        <taxon>Eukaryota</taxon>
        <taxon>Metazoa</taxon>
        <taxon>Ecdysozoa</taxon>
        <taxon>Nematoda</taxon>
        <taxon>Chromadorea</taxon>
        <taxon>Rhabditida</taxon>
        <taxon>Rhabditina</taxon>
        <taxon>Rhabditomorpha</taxon>
        <taxon>Strongyloidea</taxon>
        <taxon>Ancylostomatidae</taxon>
        <taxon>Bunostominae</taxon>
        <taxon>Necator</taxon>
    </lineage>
</organism>
<evidence type="ECO:0000313" key="3">
    <source>
        <dbReference type="Proteomes" id="UP000053676"/>
    </source>
</evidence>
<feature type="non-terminal residue" evidence="2">
    <location>
        <position position="117"/>
    </location>
</feature>
<evidence type="ECO:0000256" key="1">
    <source>
        <dbReference type="SAM" id="MobiDB-lite"/>
    </source>
</evidence>
<proteinExistence type="predicted"/>
<protein>
    <submittedName>
        <fullName evidence="2">Uncharacterized protein</fullName>
    </submittedName>
</protein>
<sequence>MIHRKTKSAPLNVQTSLLSSQGSEAQLRLLELSLIHCFRSRMTAVIVMDDSEKRCLLTPTSLSDSRQNFSFVQSAADVQDDPPSLPSPDAQDTPRTPTPNLLLNCPLIYRCVHAYST</sequence>
<gene>
    <name evidence="2" type="ORF">NECAME_06778</name>
</gene>
<dbReference type="EMBL" id="KI657894">
    <property type="protein sequence ID" value="ETN84679.1"/>
    <property type="molecule type" value="Genomic_DNA"/>
</dbReference>
<accession>W2TSN7</accession>
<dbReference type="AlphaFoldDB" id="W2TSN7"/>
<name>W2TSN7_NECAM</name>
<keyword evidence="3" id="KW-1185">Reference proteome</keyword>
<dbReference type="Proteomes" id="UP000053676">
    <property type="component" value="Unassembled WGS sequence"/>
</dbReference>
<dbReference type="KEGG" id="nai:NECAME_06778"/>
<dbReference type="OrthoDB" id="5878436at2759"/>
<evidence type="ECO:0000313" key="2">
    <source>
        <dbReference type="EMBL" id="ETN84679.1"/>
    </source>
</evidence>